<proteinExistence type="predicted"/>
<dbReference type="EMBL" id="BKCJ010987854">
    <property type="protein sequence ID" value="GFC61014.1"/>
    <property type="molecule type" value="Genomic_DNA"/>
</dbReference>
<reference evidence="1" key="1">
    <citation type="journal article" date="2019" name="Sci. Rep.">
        <title>Draft genome of Tanacetum cinerariifolium, the natural source of mosquito coil.</title>
        <authorList>
            <person name="Yamashiro T."/>
            <person name="Shiraishi A."/>
            <person name="Satake H."/>
            <person name="Nakayama K."/>
        </authorList>
    </citation>
    <scope>NUCLEOTIDE SEQUENCE</scope>
</reference>
<protein>
    <submittedName>
        <fullName evidence="1">Uncharacterized protein</fullName>
    </submittedName>
</protein>
<accession>A0A699Q897</accession>
<sequence>MTLSDRVEEGESVDSACTGGITAAIEAITSGAGGSTLGGGVISLSAGPEQLCLEAISVISSKSTWMVSTIRLVRLL</sequence>
<dbReference type="AlphaFoldDB" id="A0A699Q897"/>
<comment type="caution">
    <text evidence="1">The sequence shown here is derived from an EMBL/GenBank/DDBJ whole genome shotgun (WGS) entry which is preliminary data.</text>
</comment>
<gene>
    <name evidence="1" type="ORF">Tci_832984</name>
</gene>
<organism evidence="1">
    <name type="scientific">Tanacetum cinerariifolium</name>
    <name type="common">Dalmatian daisy</name>
    <name type="synonym">Chrysanthemum cinerariifolium</name>
    <dbReference type="NCBI Taxonomy" id="118510"/>
    <lineage>
        <taxon>Eukaryota</taxon>
        <taxon>Viridiplantae</taxon>
        <taxon>Streptophyta</taxon>
        <taxon>Embryophyta</taxon>
        <taxon>Tracheophyta</taxon>
        <taxon>Spermatophyta</taxon>
        <taxon>Magnoliopsida</taxon>
        <taxon>eudicotyledons</taxon>
        <taxon>Gunneridae</taxon>
        <taxon>Pentapetalae</taxon>
        <taxon>asterids</taxon>
        <taxon>campanulids</taxon>
        <taxon>Asterales</taxon>
        <taxon>Asteraceae</taxon>
        <taxon>Asteroideae</taxon>
        <taxon>Anthemideae</taxon>
        <taxon>Anthemidinae</taxon>
        <taxon>Tanacetum</taxon>
    </lineage>
</organism>
<name>A0A699Q897_TANCI</name>
<evidence type="ECO:0000313" key="1">
    <source>
        <dbReference type="EMBL" id="GFC61014.1"/>
    </source>
</evidence>